<evidence type="ECO:0000313" key="2">
    <source>
        <dbReference type="EMBL" id="MEE4419500.1"/>
    </source>
</evidence>
<reference evidence="2 3" key="1">
    <citation type="submission" date="2023-12" db="EMBL/GenBank/DDBJ databases">
        <title>30 novel species of actinomycetes from the DSMZ collection.</title>
        <authorList>
            <person name="Nouioui I."/>
        </authorList>
    </citation>
    <scope>NUCLEOTIDE SEQUENCE [LARGE SCALE GENOMIC DNA]</scope>
    <source>
        <strain evidence="2 3">DSM 41528</strain>
    </source>
</reference>
<proteinExistence type="predicted"/>
<evidence type="ECO:0000313" key="3">
    <source>
        <dbReference type="Proteomes" id="UP001307760"/>
    </source>
</evidence>
<evidence type="ECO:0000256" key="1">
    <source>
        <dbReference type="SAM" id="SignalP"/>
    </source>
</evidence>
<dbReference type="EMBL" id="JAZBJP010000002">
    <property type="protein sequence ID" value="MEE4419500.1"/>
    <property type="molecule type" value="Genomic_DNA"/>
</dbReference>
<keyword evidence="3" id="KW-1185">Reference proteome</keyword>
<sequence>MRTTTAAAVIAATCFSLAACGASGSDKADAQPQAPKPSHSRFDCSESSLSQVDWVKHCKDAGPQKAKRETGSAMALGKTAETIGAQNPIGGETGGGGLEVTPTSVLYVKKAMGSTSSRGVYAIVTVKDRAPNAVAAAESAPIEGGGWQWIAPDGQALSEGDGDASSIVPNGFESGGMVQAGTYKWTSRAFDITNAQRGGTLLYTDGAGKAYRWKVSATDTGPELAALKKGMAGNYG</sequence>
<organism evidence="2 3">
    <name type="scientific">Streptomyces bugieae</name>
    <dbReference type="NCBI Taxonomy" id="3098223"/>
    <lineage>
        <taxon>Bacteria</taxon>
        <taxon>Bacillati</taxon>
        <taxon>Actinomycetota</taxon>
        <taxon>Actinomycetes</taxon>
        <taxon>Kitasatosporales</taxon>
        <taxon>Streptomycetaceae</taxon>
        <taxon>Streptomyces</taxon>
    </lineage>
</organism>
<dbReference type="PROSITE" id="PS51257">
    <property type="entry name" value="PROKAR_LIPOPROTEIN"/>
    <property type="match status" value="1"/>
</dbReference>
<gene>
    <name evidence="2" type="ORF">V2J85_09065</name>
</gene>
<protein>
    <recommendedName>
        <fullName evidence="4">Lipoprotein</fullName>
    </recommendedName>
</protein>
<comment type="caution">
    <text evidence="2">The sequence shown here is derived from an EMBL/GenBank/DDBJ whole genome shotgun (WGS) entry which is preliminary data.</text>
</comment>
<dbReference type="Proteomes" id="UP001307760">
    <property type="component" value="Unassembled WGS sequence"/>
</dbReference>
<name>A0ABU7NMP4_9ACTN</name>
<dbReference type="RefSeq" id="WP_330821156.1">
    <property type="nucleotide sequence ID" value="NZ_JAZBJP010000002.1"/>
</dbReference>
<evidence type="ECO:0008006" key="4">
    <source>
        <dbReference type="Google" id="ProtNLM"/>
    </source>
</evidence>
<feature type="signal peptide" evidence="1">
    <location>
        <begin position="1"/>
        <end position="18"/>
    </location>
</feature>
<accession>A0ABU7NMP4</accession>
<feature type="chain" id="PRO_5045176493" description="Lipoprotein" evidence="1">
    <location>
        <begin position="19"/>
        <end position="236"/>
    </location>
</feature>
<keyword evidence="1" id="KW-0732">Signal</keyword>